<dbReference type="InterPro" id="IPR000194">
    <property type="entry name" value="ATPase_F1/V1/A1_a/bsu_nucl-bd"/>
</dbReference>
<dbReference type="GO" id="GO:0008564">
    <property type="term" value="F:protein-exporting ATPase activity"/>
    <property type="evidence" value="ECO:0007669"/>
    <property type="project" value="UniProtKB-EC"/>
</dbReference>
<dbReference type="GO" id="GO:0005737">
    <property type="term" value="C:cytoplasm"/>
    <property type="evidence" value="ECO:0007669"/>
    <property type="project" value="UniProtKB-SubCell"/>
</dbReference>
<evidence type="ECO:0000313" key="11">
    <source>
        <dbReference type="EMBL" id="BCO08548.1"/>
    </source>
</evidence>
<dbReference type="Pfam" id="PF00006">
    <property type="entry name" value="ATP-synt_ab"/>
    <property type="match status" value="1"/>
</dbReference>
<keyword evidence="7" id="KW-1278">Translocase</keyword>
<dbReference type="GO" id="GO:0030254">
    <property type="term" value="P:protein secretion by the type III secretion system"/>
    <property type="evidence" value="ECO:0007669"/>
    <property type="project" value="InterPro"/>
</dbReference>
<evidence type="ECO:0000256" key="1">
    <source>
        <dbReference type="ARBA" id="ARBA00004496"/>
    </source>
</evidence>
<evidence type="ECO:0000313" key="12">
    <source>
        <dbReference type="Proteomes" id="UP001063350"/>
    </source>
</evidence>
<dbReference type="GO" id="GO:0016887">
    <property type="term" value="F:ATP hydrolysis activity"/>
    <property type="evidence" value="ECO:0007669"/>
    <property type="project" value="InterPro"/>
</dbReference>
<dbReference type="InterPro" id="IPR020003">
    <property type="entry name" value="ATPase_a/bsu_AS"/>
</dbReference>
<dbReference type="RefSeq" id="WP_267928453.1">
    <property type="nucleotide sequence ID" value="NZ_AP024233.1"/>
</dbReference>
<feature type="domain" description="AAA+ ATPase" evidence="10">
    <location>
        <begin position="154"/>
        <end position="336"/>
    </location>
</feature>
<dbReference type="InterPro" id="IPR027417">
    <property type="entry name" value="P-loop_NTPase"/>
</dbReference>
<name>A0A915XJZ7_9BACT</name>
<keyword evidence="3" id="KW-0963">Cytoplasm</keyword>
<dbReference type="InterPro" id="IPR003593">
    <property type="entry name" value="AAA+_ATPase"/>
</dbReference>
<comment type="subcellular location">
    <subcellularLocation>
        <location evidence="1">Cytoplasm</location>
    </subcellularLocation>
</comment>
<dbReference type="PROSITE" id="PS00152">
    <property type="entry name" value="ATPASE_ALPHA_BETA"/>
    <property type="match status" value="1"/>
</dbReference>
<dbReference type="Gene3D" id="3.40.50.12240">
    <property type="match status" value="1"/>
</dbReference>
<dbReference type="SMART" id="SM00382">
    <property type="entry name" value="AAA"/>
    <property type="match status" value="1"/>
</dbReference>
<dbReference type="CDD" id="cd18117">
    <property type="entry name" value="ATP-synt_flagellum-secretory_path_III_N"/>
    <property type="match status" value="1"/>
</dbReference>
<keyword evidence="2" id="KW-0813">Transport</keyword>
<dbReference type="SUPFAM" id="SSF52540">
    <property type="entry name" value="P-loop containing nucleoside triphosphate hydrolases"/>
    <property type="match status" value="1"/>
</dbReference>
<feature type="region of interest" description="Disordered" evidence="9">
    <location>
        <begin position="434"/>
        <end position="462"/>
    </location>
</feature>
<reference evidence="11" key="1">
    <citation type="submission" date="2020-12" db="EMBL/GenBank/DDBJ databases">
        <title>Desulfobium dissulfuricans gen. nov., sp. nov., a novel mesophilic, sulfate-reducing bacterium isolated from a deep-sea hydrothermal vent.</title>
        <authorList>
            <person name="Hashimoto Y."/>
            <person name="Tame A."/>
            <person name="Sawayama S."/>
            <person name="Miyazaki J."/>
            <person name="Takai K."/>
            <person name="Nakagawa S."/>
        </authorList>
    </citation>
    <scope>NUCLEOTIDE SEQUENCE</scope>
    <source>
        <strain evidence="11">GF1</strain>
    </source>
</reference>
<dbReference type="InterPro" id="IPR005714">
    <property type="entry name" value="ATPase_T3SS_FliI/YscN"/>
</dbReference>
<dbReference type="NCBIfam" id="TIGR01026">
    <property type="entry name" value="fliI_yscN"/>
    <property type="match status" value="1"/>
</dbReference>
<evidence type="ECO:0000256" key="7">
    <source>
        <dbReference type="ARBA" id="ARBA00022967"/>
    </source>
</evidence>
<keyword evidence="4" id="KW-0547">Nucleotide-binding</keyword>
<evidence type="ECO:0000256" key="5">
    <source>
        <dbReference type="ARBA" id="ARBA00022840"/>
    </source>
</evidence>
<feature type="compositionally biased region" description="Basic residues" evidence="9">
    <location>
        <begin position="442"/>
        <end position="451"/>
    </location>
</feature>
<dbReference type="InterPro" id="IPR050053">
    <property type="entry name" value="ATPase_alpha/beta_chains"/>
</dbReference>
<dbReference type="GO" id="GO:0046933">
    <property type="term" value="F:proton-transporting ATP synthase activity, rotational mechanism"/>
    <property type="evidence" value="ECO:0007669"/>
    <property type="project" value="TreeGrafter"/>
</dbReference>
<evidence type="ECO:0000256" key="8">
    <source>
        <dbReference type="ARBA" id="ARBA00034006"/>
    </source>
</evidence>
<evidence type="ECO:0000256" key="9">
    <source>
        <dbReference type="SAM" id="MobiDB-lite"/>
    </source>
</evidence>
<evidence type="ECO:0000256" key="2">
    <source>
        <dbReference type="ARBA" id="ARBA00022448"/>
    </source>
</evidence>
<comment type="catalytic activity">
    <reaction evidence="8">
        <text>ATP + H2O + cellular proteinSide 1 = ADP + phosphate + cellular proteinSide 2.</text>
        <dbReference type="EC" id="7.4.2.8"/>
    </reaction>
</comment>
<dbReference type="GO" id="GO:0005524">
    <property type="term" value="F:ATP binding"/>
    <property type="evidence" value="ECO:0007669"/>
    <property type="project" value="UniProtKB-KW"/>
</dbReference>
<keyword evidence="5" id="KW-0067">ATP-binding</keyword>
<evidence type="ECO:0000256" key="3">
    <source>
        <dbReference type="ARBA" id="ARBA00022490"/>
    </source>
</evidence>
<dbReference type="InterPro" id="IPR040627">
    <property type="entry name" value="T3SS_ATPase_C"/>
</dbReference>
<dbReference type="GO" id="GO:0030257">
    <property type="term" value="C:type III protein secretion system complex"/>
    <property type="evidence" value="ECO:0007669"/>
    <property type="project" value="InterPro"/>
</dbReference>
<dbReference type="CDD" id="cd01136">
    <property type="entry name" value="ATPase_flagellum-secretory_path_III"/>
    <property type="match status" value="1"/>
</dbReference>
<dbReference type="AlphaFoldDB" id="A0A915XJZ7"/>
<keyword evidence="12" id="KW-1185">Reference proteome</keyword>
<protein>
    <submittedName>
        <fullName evidence="11">Flagellum-specific ATP synthase FliI</fullName>
    </submittedName>
</protein>
<accession>A0A915XJZ7</accession>
<evidence type="ECO:0000256" key="4">
    <source>
        <dbReference type="ARBA" id="ARBA00022741"/>
    </source>
</evidence>
<dbReference type="CDD" id="cd18114">
    <property type="entry name" value="ATP-synt_flagellum-secretory_path_III_C"/>
    <property type="match status" value="1"/>
</dbReference>
<organism evidence="11 12">
    <name type="scientific">Desulfolithobacter dissulfuricans</name>
    <dbReference type="NCBI Taxonomy" id="2795293"/>
    <lineage>
        <taxon>Bacteria</taxon>
        <taxon>Pseudomonadati</taxon>
        <taxon>Thermodesulfobacteriota</taxon>
        <taxon>Desulfobulbia</taxon>
        <taxon>Desulfobulbales</taxon>
        <taxon>Desulfobulbaceae</taxon>
        <taxon>Desulfolithobacter</taxon>
    </lineage>
</organism>
<dbReference type="PANTHER" id="PTHR15184">
    <property type="entry name" value="ATP SYNTHASE"/>
    <property type="match status" value="1"/>
</dbReference>
<sequence>MQFRPELIKRFSPIRVYGKVRRIVGLVVEGHCPRSSVGSLCEIHPLEDGPPVPAEIVGYNNNQALLMPLGELRGLGPGSRIRVIKESATIRVGEKLLGRVIDAMEQPLDDGPPLLLDGEKQLYSLPPGPMQRKNINAPMDLGIRAINGLITCGLGQRMGIMAGSGVGKSVLLGMMAKYATADVNVIALIGERGREVREFIERDLGVEGLKRSVIVVVTSDQSPLLRMRGAFVATAIAEFFCNQGKNVLLMMDSVTRFAMAMREIGLAIGEPPTTKGYTPSVFATLPKLLERAGSFQNRGSITGLYTVLVDGDDLTEPVADAVRSILDGHIVLSRDLAAKNHYPAIDVMMSTSRVMRDIVSRRHLELAGKIRSVLAIYRESEDLINIGAYTAGSNPKIDYAISRIEAINQFLVQGFDESVTLEETIAYMGELVSDRRGSDRRRPGRRGKDRRRPTDSTPGSSA</sequence>
<evidence type="ECO:0000259" key="10">
    <source>
        <dbReference type="SMART" id="SM00382"/>
    </source>
</evidence>
<dbReference type="FunFam" id="3.40.50.12240:FF:000002">
    <property type="entry name" value="Flagellum-specific ATP synthase FliI"/>
    <property type="match status" value="1"/>
</dbReference>
<dbReference type="KEGG" id="ddu:GF1_09240"/>
<dbReference type="Proteomes" id="UP001063350">
    <property type="component" value="Chromosome"/>
</dbReference>
<dbReference type="EMBL" id="AP024233">
    <property type="protein sequence ID" value="BCO08548.1"/>
    <property type="molecule type" value="Genomic_DNA"/>
</dbReference>
<dbReference type="PANTHER" id="PTHR15184:SF9">
    <property type="entry name" value="SPI-1 TYPE 3 SECRETION SYSTEM ATPASE"/>
    <property type="match status" value="1"/>
</dbReference>
<keyword evidence="6" id="KW-0653">Protein transport</keyword>
<dbReference type="Pfam" id="PF18269">
    <property type="entry name" value="T3SS_ATPase_C"/>
    <property type="match status" value="1"/>
</dbReference>
<gene>
    <name evidence="11" type="primary">fliI</name>
    <name evidence="11" type="ORF">GF1_09240</name>
</gene>
<proteinExistence type="predicted"/>
<evidence type="ECO:0000256" key="6">
    <source>
        <dbReference type="ARBA" id="ARBA00022927"/>
    </source>
</evidence>